<dbReference type="RefSeq" id="WP_058532636.1">
    <property type="nucleotide sequence ID" value="NZ_CAAAIN010000004.1"/>
</dbReference>
<reference evidence="1 2" key="1">
    <citation type="submission" date="2015-11" db="EMBL/GenBank/DDBJ databases">
        <title>Genomic analysis of 38 Legionella species identifies large and diverse effector repertoires.</title>
        <authorList>
            <person name="Burstein D."/>
            <person name="Amaro F."/>
            <person name="Zusman T."/>
            <person name="Lifshitz Z."/>
            <person name="Cohen O."/>
            <person name="Gilbert J.A."/>
            <person name="Pupko T."/>
            <person name="Shuman H.A."/>
            <person name="Segal G."/>
        </authorList>
    </citation>
    <scope>NUCLEOTIDE SEQUENCE [LARGE SCALE GENOMIC DNA]</scope>
    <source>
        <strain evidence="1 2">WA-270A-C2</strain>
    </source>
</reference>
<proteinExistence type="predicted"/>
<name>A0A0W0XMT8_9GAMM</name>
<protein>
    <submittedName>
        <fullName evidence="1">Lipase (Class 3)</fullName>
    </submittedName>
</protein>
<dbReference type="Gene3D" id="3.40.50.1820">
    <property type="entry name" value="alpha/beta hydrolase"/>
    <property type="match status" value="1"/>
</dbReference>
<accession>A0A0W0XMT8</accession>
<keyword evidence="2" id="KW-1185">Reference proteome</keyword>
<sequence length="435" mass="48623">MPKYSLTQLLNNPDLLNLANPGQPDKRKEPVVHFKGDKNFLKAAKFEKPAEVVVPPYHEDNEISSIINGCYQDQLYQFTHSNRYSIFQSKTQPVPGYTVHPLLNKPGFRCTAAVADKIEGDTVELHINFLGTIDFASLKADVDKEGPGQQLLKKYEEDLIKKVNTMILQLSSQYPDKKIRLRVAGHSLGGSLAKGFAHTIQRACVVQHPDLDGTGILNTIVQAGFKPTNPERLRKKLDSDRVKFGKLDGLKKLAGVTVYALGSPGVGKITDEDATALSYAHDSHFLRVYNHYHEEDDIRRFGEVEFLSGQCGKPNIKVNRAVSYNGQIEQYRKDRVEGLPFPGIGKTVMAAHVMTICAHDFKNDQDVSNLSTQKSEEKFHFSPLLWVLYEAFYLIMSAIAKLAEGATKEGDFLYSYPADDDLPIPSFGYELMGNN</sequence>
<dbReference type="PATRIC" id="fig|458.5.peg.2794"/>
<evidence type="ECO:0000313" key="2">
    <source>
        <dbReference type="Proteomes" id="UP000054608"/>
    </source>
</evidence>
<evidence type="ECO:0000313" key="1">
    <source>
        <dbReference type="EMBL" id="KTD45883.1"/>
    </source>
</evidence>
<dbReference type="InterPro" id="IPR029058">
    <property type="entry name" value="AB_hydrolase_fold"/>
</dbReference>
<dbReference type="EMBL" id="LNYT01000022">
    <property type="protein sequence ID" value="KTD45883.1"/>
    <property type="molecule type" value="Genomic_DNA"/>
</dbReference>
<gene>
    <name evidence="1" type="ORF">Lrub_2680</name>
</gene>
<dbReference type="OrthoDB" id="5652274at2"/>
<organism evidence="1 2">
    <name type="scientific">Legionella rubrilucens</name>
    <dbReference type="NCBI Taxonomy" id="458"/>
    <lineage>
        <taxon>Bacteria</taxon>
        <taxon>Pseudomonadati</taxon>
        <taxon>Pseudomonadota</taxon>
        <taxon>Gammaproteobacteria</taxon>
        <taxon>Legionellales</taxon>
        <taxon>Legionellaceae</taxon>
        <taxon>Legionella</taxon>
    </lineage>
</organism>
<dbReference type="Proteomes" id="UP000054608">
    <property type="component" value="Unassembled WGS sequence"/>
</dbReference>
<dbReference type="AlphaFoldDB" id="A0A0W0XMT8"/>
<comment type="caution">
    <text evidence="1">The sequence shown here is derived from an EMBL/GenBank/DDBJ whole genome shotgun (WGS) entry which is preliminary data.</text>
</comment>
<dbReference type="SUPFAM" id="SSF53474">
    <property type="entry name" value="alpha/beta-Hydrolases"/>
    <property type="match status" value="1"/>
</dbReference>